<gene>
    <name evidence="1" type="ORF">V6N11_044540</name>
</gene>
<keyword evidence="2" id="KW-1185">Reference proteome</keyword>
<dbReference type="EMBL" id="JBBPBN010001054">
    <property type="protein sequence ID" value="KAK8480303.1"/>
    <property type="molecule type" value="Genomic_DNA"/>
</dbReference>
<accession>A0ABR1ZIA9</accession>
<proteinExistence type="predicted"/>
<comment type="caution">
    <text evidence="1">The sequence shown here is derived from an EMBL/GenBank/DDBJ whole genome shotgun (WGS) entry which is preliminary data.</text>
</comment>
<sequence>MDVIGAVVSVGEGNGGIVVAAAAPVVVGSRRGRMEIEEGEFGLEYQENGSNIQKRTLTISDQRNSNEDVLLLLSSDSVQNFTDELLIPCPLTTST</sequence>
<name>A0ABR1ZIA9_9ROSI</name>
<dbReference type="Proteomes" id="UP001396334">
    <property type="component" value="Unassembled WGS sequence"/>
</dbReference>
<evidence type="ECO:0000313" key="1">
    <source>
        <dbReference type="EMBL" id="KAK8480303.1"/>
    </source>
</evidence>
<protein>
    <submittedName>
        <fullName evidence="1">Uncharacterized protein</fullName>
    </submittedName>
</protein>
<reference evidence="1 2" key="1">
    <citation type="journal article" date="2024" name="G3 (Bethesda)">
        <title>Genome assembly of Hibiscus sabdariffa L. provides insights into metabolisms of medicinal natural products.</title>
        <authorList>
            <person name="Kim T."/>
        </authorList>
    </citation>
    <scope>NUCLEOTIDE SEQUENCE [LARGE SCALE GENOMIC DNA]</scope>
    <source>
        <strain evidence="1">TK-2024</strain>
        <tissue evidence="1">Old leaves</tissue>
    </source>
</reference>
<evidence type="ECO:0000313" key="2">
    <source>
        <dbReference type="Proteomes" id="UP001396334"/>
    </source>
</evidence>
<organism evidence="1 2">
    <name type="scientific">Hibiscus sabdariffa</name>
    <name type="common">roselle</name>
    <dbReference type="NCBI Taxonomy" id="183260"/>
    <lineage>
        <taxon>Eukaryota</taxon>
        <taxon>Viridiplantae</taxon>
        <taxon>Streptophyta</taxon>
        <taxon>Embryophyta</taxon>
        <taxon>Tracheophyta</taxon>
        <taxon>Spermatophyta</taxon>
        <taxon>Magnoliopsida</taxon>
        <taxon>eudicotyledons</taxon>
        <taxon>Gunneridae</taxon>
        <taxon>Pentapetalae</taxon>
        <taxon>rosids</taxon>
        <taxon>malvids</taxon>
        <taxon>Malvales</taxon>
        <taxon>Malvaceae</taxon>
        <taxon>Malvoideae</taxon>
        <taxon>Hibiscus</taxon>
    </lineage>
</organism>